<dbReference type="OrthoDB" id="1114455at2"/>
<dbReference type="NCBIfam" id="TIGR03519">
    <property type="entry name" value="T9SS_PorP_fam"/>
    <property type="match status" value="1"/>
</dbReference>
<accession>A0A238XGZ4</accession>
<organism evidence="2 3">
    <name type="scientific">Lutibacter agarilyticus</name>
    <dbReference type="NCBI Taxonomy" id="1109740"/>
    <lineage>
        <taxon>Bacteria</taxon>
        <taxon>Pseudomonadati</taxon>
        <taxon>Bacteroidota</taxon>
        <taxon>Flavobacteriia</taxon>
        <taxon>Flavobacteriales</taxon>
        <taxon>Flavobacteriaceae</taxon>
        <taxon>Lutibacter</taxon>
    </lineage>
</organism>
<dbReference type="AlphaFoldDB" id="A0A238XGZ4"/>
<dbReference type="RefSeq" id="WP_089381752.1">
    <property type="nucleotide sequence ID" value="NZ_FZNT01000005.1"/>
</dbReference>
<evidence type="ECO:0000256" key="1">
    <source>
        <dbReference type="SAM" id="SignalP"/>
    </source>
</evidence>
<reference evidence="2 3" key="1">
    <citation type="submission" date="2017-06" db="EMBL/GenBank/DDBJ databases">
        <authorList>
            <person name="Kim H.J."/>
            <person name="Triplett B.A."/>
        </authorList>
    </citation>
    <scope>NUCLEOTIDE SEQUENCE [LARGE SCALE GENOMIC DNA]</scope>
    <source>
        <strain evidence="2 3">DSM 29150</strain>
    </source>
</reference>
<dbReference type="InterPro" id="IPR019861">
    <property type="entry name" value="PorP/SprF_Bacteroidetes"/>
</dbReference>
<name>A0A238XGZ4_9FLAO</name>
<dbReference type="Proteomes" id="UP000198384">
    <property type="component" value="Unassembled WGS sequence"/>
</dbReference>
<evidence type="ECO:0000313" key="2">
    <source>
        <dbReference type="EMBL" id="SNR57189.1"/>
    </source>
</evidence>
<feature type="chain" id="PRO_5012104913" evidence="1">
    <location>
        <begin position="22"/>
        <end position="300"/>
    </location>
</feature>
<keyword evidence="1" id="KW-0732">Signal</keyword>
<evidence type="ECO:0000313" key="3">
    <source>
        <dbReference type="Proteomes" id="UP000198384"/>
    </source>
</evidence>
<sequence length="300" mass="33035">MKQIKLLLGILALMSATTIFGQQDAQYTQYMYNMVVINPAYAGSKGVPAIGLLGRTQWVGVEGAPKTATLSFNSPIGKATGLGLSVIYDEIGPVKESNVYADFSYTIFTSEEGRLAFGLKAGVSLLDIGYLDTVDPDPLNEPINQASPNFGAGVYYYTNKFYAGFSVPNFLETRHLESGNGYVSTASEKMHYFLTAGYVFDLSENLLLKPSTMFKATSGAPLSVDLSLNLLVNQMFEVGMSYRFDDSISGMVGFQVNDDFRIGYAYDYTTSNFGDFNSGSHEIIMLFEFNRKNLKSPRFF</sequence>
<feature type="signal peptide" evidence="1">
    <location>
        <begin position="1"/>
        <end position="21"/>
    </location>
</feature>
<keyword evidence="3" id="KW-1185">Reference proteome</keyword>
<dbReference type="Pfam" id="PF11751">
    <property type="entry name" value="PorP_SprF"/>
    <property type="match status" value="1"/>
</dbReference>
<gene>
    <name evidence="2" type="ORF">SAMN06265371_105264</name>
</gene>
<dbReference type="EMBL" id="FZNT01000005">
    <property type="protein sequence ID" value="SNR57189.1"/>
    <property type="molecule type" value="Genomic_DNA"/>
</dbReference>
<protein>
    <submittedName>
        <fullName evidence="2">Type IX secretion system membrane protein, PorP/SprF family</fullName>
    </submittedName>
</protein>
<proteinExistence type="predicted"/>